<feature type="compositionally biased region" description="Basic and acidic residues" evidence="1">
    <location>
        <begin position="41"/>
        <end position="55"/>
    </location>
</feature>
<dbReference type="AlphaFoldDB" id="A0A4Z2H2Q7"/>
<gene>
    <name evidence="2" type="ORF">EYF80_029745</name>
</gene>
<feature type="compositionally biased region" description="Basic and acidic residues" evidence="1">
    <location>
        <begin position="11"/>
        <end position="24"/>
    </location>
</feature>
<proteinExistence type="predicted"/>
<accession>A0A4Z2H2Q7</accession>
<feature type="region of interest" description="Disordered" evidence="1">
    <location>
        <begin position="1"/>
        <end position="68"/>
    </location>
</feature>
<comment type="caution">
    <text evidence="2">The sequence shown here is derived from an EMBL/GenBank/DDBJ whole genome shotgun (WGS) entry which is preliminary data.</text>
</comment>
<protein>
    <submittedName>
        <fullName evidence="2">Uncharacterized protein</fullName>
    </submittedName>
</protein>
<evidence type="ECO:0000256" key="1">
    <source>
        <dbReference type="SAM" id="MobiDB-lite"/>
    </source>
</evidence>
<reference evidence="2 3" key="1">
    <citation type="submission" date="2019-03" db="EMBL/GenBank/DDBJ databases">
        <title>First draft genome of Liparis tanakae, snailfish: a comprehensive survey of snailfish specific genes.</title>
        <authorList>
            <person name="Kim W."/>
            <person name="Song I."/>
            <person name="Jeong J.-H."/>
            <person name="Kim D."/>
            <person name="Kim S."/>
            <person name="Ryu S."/>
            <person name="Song J.Y."/>
            <person name="Lee S.K."/>
        </authorList>
    </citation>
    <scope>NUCLEOTIDE SEQUENCE [LARGE SCALE GENOMIC DNA]</scope>
    <source>
        <tissue evidence="2">Muscle</tissue>
    </source>
</reference>
<name>A0A4Z2H2Q7_9TELE</name>
<dbReference type="Proteomes" id="UP000314294">
    <property type="component" value="Unassembled WGS sequence"/>
</dbReference>
<dbReference type="EMBL" id="SRLO01000341">
    <property type="protein sequence ID" value="TNN60076.1"/>
    <property type="molecule type" value="Genomic_DNA"/>
</dbReference>
<evidence type="ECO:0000313" key="2">
    <source>
        <dbReference type="EMBL" id="TNN60076.1"/>
    </source>
</evidence>
<sequence>MVKLLLLRKTPKTDAGEQRSHRGTESASTHGEVAGVVFCTTRDRSDHSQRSRCRGEAGGTSPDSRSVWSGKRTMELGHVTGDYGRPRCKELSNQEDRWRRDPTLMNSTTLTWKTTVEYKGGEEPAIQSHL</sequence>
<evidence type="ECO:0000313" key="3">
    <source>
        <dbReference type="Proteomes" id="UP000314294"/>
    </source>
</evidence>
<organism evidence="2 3">
    <name type="scientific">Liparis tanakae</name>
    <name type="common">Tanaka's snailfish</name>
    <dbReference type="NCBI Taxonomy" id="230148"/>
    <lineage>
        <taxon>Eukaryota</taxon>
        <taxon>Metazoa</taxon>
        <taxon>Chordata</taxon>
        <taxon>Craniata</taxon>
        <taxon>Vertebrata</taxon>
        <taxon>Euteleostomi</taxon>
        <taxon>Actinopterygii</taxon>
        <taxon>Neopterygii</taxon>
        <taxon>Teleostei</taxon>
        <taxon>Neoteleostei</taxon>
        <taxon>Acanthomorphata</taxon>
        <taxon>Eupercaria</taxon>
        <taxon>Perciformes</taxon>
        <taxon>Cottioidei</taxon>
        <taxon>Cottales</taxon>
        <taxon>Liparidae</taxon>
        <taxon>Liparis</taxon>
    </lineage>
</organism>
<keyword evidence="3" id="KW-1185">Reference proteome</keyword>